<dbReference type="Gene3D" id="2.60.120.260">
    <property type="entry name" value="Galactose-binding domain-like"/>
    <property type="match status" value="1"/>
</dbReference>
<dbReference type="GO" id="GO:0008239">
    <property type="term" value="F:dipeptidyl-peptidase activity"/>
    <property type="evidence" value="ECO:0007669"/>
    <property type="project" value="InterPro"/>
</dbReference>
<dbReference type="Gene3D" id="1.10.3020.10">
    <property type="entry name" value="alpha-amino acid ester hydrolase ( Helical cap domain)"/>
    <property type="match status" value="1"/>
</dbReference>
<sequence length="581" mass="65126">MISNIKVDKNIAMKMRDGTLLRADIYRPDDGNKYPAILMRTPYNKENAKYNRYMNLFEAVMSGYAVVSQDVRGRFASNGHYEGEDVTLSVEATDGYDSVEWIAGQSWCDGNVGLAGASYNGALVLRTAMENPPHLKAISPWVIGSAFSGNECTLLDGVVALNTGLNWTARMAEDLVKRMDDKNENTIKLLQLLNQAIENPEEIYNFLPLKEVPHFQIKGVREIWEQRILNAVPNKEVAEHLSPVYEKIKVPAFHISGWFDFFTRGTIANFLGLTEKGGSRRARENQYLLVGPWDHSNVSRVLGELDFGPLADVRNADPTKNVISFFNRYLKGLESEIPTVRYFVMGINKWRNSDSWPLENTNWTRFYFHSQGRANSTNGDGKLDQLMPGLESPDVFTYGPQNPIPSKGTLGQPVNGFLAGPLDQAAIEARQDVLCYTTSKLERSLEVTGPLKVHLFASTSVVDTDFVVKVCDVHPDGRSFNVTHGIIRARYRKSIFEPQLLDQGEIYEFVITMGHTSHVFLAGHRIRVDIAGSCFPEFDRNMNTGNAVGEDEVGVPAKNTIYHQSKFASYVELPVPDQEPN</sequence>
<dbReference type="SUPFAM" id="SSF49785">
    <property type="entry name" value="Galactose-binding domain-like"/>
    <property type="match status" value="1"/>
</dbReference>
<dbReference type="AlphaFoldDB" id="A0A1X9MHK6"/>
<dbReference type="PANTHER" id="PTHR43056">
    <property type="entry name" value="PEPTIDASE S9 PROLYL OLIGOPEPTIDASE"/>
    <property type="match status" value="1"/>
</dbReference>
<protein>
    <submittedName>
        <fullName evidence="3">Cocaine esterase</fullName>
        <ecNumber evidence="3">3.1.1.84</ecNumber>
    </submittedName>
</protein>
<dbReference type="InterPro" id="IPR008979">
    <property type="entry name" value="Galactose-bd-like_sf"/>
</dbReference>
<name>A0A1X9MHK6_9BACI</name>
<dbReference type="InterPro" id="IPR050585">
    <property type="entry name" value="Xaa-Pro_dipeptidyl-ppase/CocE"/>
</dbReference>
<dbReference type="Pfam" id="PF02129">
    <property type="entry name" value="Peptidase_S15"/>
    <property type="match status" value="1"/>
</dbReference>
<dbReference type="RefSeq" id="WP_066152211.1">
    <property type="nucleotide sequence ID" value="NZ_CP020814.1"/>
</dbReference>
<proteinExistence type="predicted"/>
<dbReference type="InterPro" id="IPR005674">
    <property type="entry name" value="CocE/Ser_esterase"/>
</dbReference>
<dbReference type="SUPFAM" id="SSF53474">
    <property type="entry name" value="alpha/beta-Hydrolases"/>
    <property type="match status" value="1"/>
</dbReference>
<evidence type="ECO:0000313" key="3">
    <source>
        <dbReference type="EMBL" id="ARK29922.1"/>
    </source>
</evidence>
<keyword evidence="4" id="KW-1185">Reference proteome</keyword>
<dbReference type="InterPro" id="IPR029058">
    <property type="entry name" value="AB_hydrolase_fold"/>
</dbReference>
<feature type="domain" description="Xaa-Pro dipeptidyl-peptidase C-terminal" evidence="2">
    <location>
        <begin position="323"/>
        <end position="572"/>
    </location>
</feature>
<gene>
    <name evidence="3" type="primary">cocE_2</name>
    <name evidence="3" type="ORF">BkAM31D_08620</name>
</gene>
<organism evidence="3 4">
    <name type="scientific">Halalkalibacter krulwichiae</name>
    <dbReference type="NCBI Taxonomy" id="199441"/>
    <lineage>
        <taxon>Bacteria</taxon>
        <taxon>Bacillati</taxon>
        <taxon>Bacillota</taxon>
        <taxon>Bacilli</taxon>
        <taxon>Bacillales</taxon>
        <taxon>Bacillaceae</taxon>
        <taxon>Halalkalibacter</taxon>
    </lineage>
</organism>
<dbReference type="EMBL" id="CP020814">
    <property type="protein sequence ID" value="ARK29922.1"/>
    <property type="molecule type" value="Genomic_DNA"/>
</dbReference>
<dbReference type="Gene3D" id="3.40.50.1820">
    <property type="entry name" value="alpha/beta hydrolase"/>
    <property type="match status" value="1"/>
</dbReference>
<dbReference type="Proteomes" id="UP000193006">
    <property type="component" value="Chromosome"/>
</dbReference>
<dbReference type="InterPro" id="IPR000383">
    <property type="entry name" value="Xaa-Pro-like_dom"/>
</dbReference>
<accession>A0A1X9MHK6</accession>
<keyword evidence="1 3" id="KW-0378">Hydrolase</keyword>
<dbReference type="NCBIfam" id="TIGR00976">
    <property type="entry name" value="CocE_NonD"/>
    <property type="match status" value="1"/>
</dbReference>
<reference evidence="3 4" key="1">
    <citation type="submission" date="2017-04" db="EMBL/GenBank/DDBJ databases">
        <title>Bacillus krulwichiae AM31D Genome sequencing and assembly.</title>
        <authorList>
            <person name="Krulwich T.A."/>
            <person name="Anastor L."/>
            <person name="Ehrlich R."/>
            <person name="Ehrlich G.D."/>
            <person name="Janto B."/>
        </authorList>
    </citation>
    <scope>NUCLEOTIDE SEQUENCE [LARGE SCALE GENOMIC DNA]</scope>
    <source>
        <strain evidence="3 4">AM31D</strain>
    </source>
</reference>
<evidence type="ECO:0000313" key="4">
    <source>
        <dbReference type="Proteomes" id="UP000193006"/>
    </source>
</evidence>
<dbReference type="PANTHER" id="PTHR43056:SF10">
    <property type="entry name" value="COCE_NOND FAMILY, PUTATIVE (AFU_ORTHOLOGUE AFUA_7G00600)-RELATED"/>
    <property type="match status" value="1"/>
</dbReference>
<dbReference type="Pfam" id="PF08530">
    <property type="entry name" value="PepX_C"/>
    <property type="match status" value="1"/>
</dbReference>
<dbReference type="KEGG" id="bkw:BkAM31D_08620"/>
<evidence type="ECO:0000259" key="2">
    <source>
        <dbReference type="SMART" id="SM00939"/>
    </source>
</evidence>
<dbReference type="SMART" id="SM00939">
    <property type="entry name" value="PepX_C"/>
    <property type="match status" value="1"/>
</dbReference>
<dbReference type="EC" id="3.1.1.84" evidence="3"/>
<evidence type="ECO:0000256" key="1">
    <source>
        <dbReference type="ARBA" id="ARBA00022801"/>
    </source>
</evidence>
<dbReference type="InterPro" id="IPR013736">
    <property type="entry name" value="Xaa-Pro_dipept_C"/>
</dbReference>